<reference evidence="1 2" key="1">
    <citation type="submission" date="2016-10" db="EMBL/GenBank/DDBJ databases">
        <title>Draft genome sequence of Coniochaeta ligniaria NRRL30616, a lignocellulolytic fungus for bioabatement of inhibitors in plant biomass hydrolysates.</title>
        <authorList>
            <consortium name="DOE Joint Genome Institute"/>
            <person name="Jimenez D.J."/>
            <person name="Hector R.E."/>
            <person name="Riley R."/>
            <person name="Sun H."/>
            <person name="Grigoriev I.V."/>
            <person name="Van Elsas J.D."/>
            <person name="Nichols N.N."/>
        </authorList>
    </citation>
    <scope>NUCLEOTIDE SEQUENCE [LARGE SCALE GENOMIC DNA]</scope>
    <source>
        <strain evidence="1 2">NRRL 30616</strain>
    </source>
</reference>
<protein>
    <submittedName>
        <fullName evidence="1">Uncharacterized protein</fullName>
    </submittedName>
</protein>
<organism evidence="1 2">
    <name type="scientific">Coniochaeta ligniaria NRRL 30616</name>
    <dbReference type="NCBI Taxonomy" id="1408157"/>
    <lineage>
        <taxon>Eukaryota</taxon>
        <taxon>Fungi</taxon>
        <taxon>Dikarya</taxon>
        <taxon>Ascomycota</taxon>
        <taxon>Pezizomycotina</taxon>
        <taxon>Sordariomycetes</taxon>
        <taxon>Sordariomycetidae</taxon>
        <taxon>Coniochaetales</taxon>
        <taxon>Coniochaetaceae</taxon>
        <taxon>Coniochaeta</taxon>
    </lineage>
</organism>
<name>A0A1J7IE62_9PEZI</name>
<gene>
    <name evidence="1" type="ORF">CONLIGDRAFT_498326</name>
</gene>
<accession>A0A1J7IE62</accession>
<dbReference type="Proteomes" id="UP000182658">
    <property type="component" value="Unassembled WGS sequence"/>
</dbReference>
<dbReference type="InParanoid" id="A0A1J7IE62"/>
<evidence type="ECO:0000313" key="2">
    <source>
        <dbReference type="Proteomes" id="UP000182658"/>
    </source>
</evidence>
<dbReference type="AlphaFoldDB" id="A0A1J7IE62"/>
<dbReference type="EMBL" id="KV875101">
    <property type="protein sequence ID" value="OIW25571.1"/>
    <property type="molecule type" value="Genomic_DNA"/>
</dbReference>
<sequence length="128" mass="13694">MFAARATGPRESSGFLLAVAEISFASIPRCNGSISGNKPAQAQISSMTRWKCITHRITICMPADHLAGKAVKRCSSSDQSSCRDVTASPTSRCAGLCRGLSPHVGLLDGLHPHRQWTARCMLGLTDRP</sequence>
<keyword evidence="2" id="KW-1185">Reference proteome</keyword>
<evidence type="ECO:0000313" key="1">
    <source>
        <dbReference type="EMBL" id="OIW25571.1"/>
    </source>
</evidence>
<proteinExistence type="predicted"/>